<sequence length="511" mass="57693">MFGQRSETKRLKTLADLEQRQQRLRPAYKIWGYKNVFAKGFLITKGAIDYAPHEKWETLEFGPWRAQLDPELERQSASYGDFGILILGQVFDDRGPAKRHEIAARLLKTLRSVEPRPLAEPVEDLAEPVEVPRKAMDEAITWLSGRYVVFVRRGETLDIYGDPMATRSCYWHDTGESVALTSHTAILSELVGGLPSKRMQWILRHPDYKSPAGKWLPGLITPHDEVGQIFANGRLTVRGREVTNQRFYPSEDRTELSLDEAAEMFREELQQQVRNWIAVAPQTVLALTAGSDSRAVLEAGIVDLQEAEAVTLTYHPFHVAKKSTYDDLVQANRVAAAARLPQLVLDVAQMTPTSQMARLYTRTFPTWQRYANLANAFYVGAPAKAAMLFGIGGGIATGVYKDRSASAPTTELLAKKYAQSKVASDSELQQEMARWTVFADFSVEHLRGYDFHDFFHWEHRLSKWAGAGYSEYDLATIPAPVFSSRRLLSTALSVTLEHRESKSLYARLRQP</sequence>
<reference evidence="1" key="1">
    <citation type="submission" date="2018-03" db="EMBL/GenBank/DDBJ databases">
        <authorList>
            <person name="Nunes O.C."/>
            <person name="Lopes A.R."/>
            <person name="Froufe H."/>
            <person name="Munoz-Merida A."/>
            <person name="Barroso C."/>
            <person name="Egas C."/>
        </authorList>
    </citation>
    <scope>NUCLEOTIDE SEQUENCE</scope>
    <source>
        <strain evidence="1">ON4</strain>
    </source>
</reference>
<gene>
    <name evidence="1" type="ORF">C7K25_06200</name>
</gene>
<dbReference type="RefSeq" id="WP_026936394.1">
    <property type="nucleotide sequence ID" value="NZ_CP028426.1"/>
</dbReference>
<evidence type="ECO:0000313" key="1">
    <source>
        <dbReference type="EMBL" id="MDJ1370959.1"/>
    </source>
</evidence>
<keyword evidence="2" id="KW-1185">Reference proteome</keyword>
<evidence type="ECO:0008006" key="3">
    <source>
        <dbReference type="Google" id="ProtNLM"/>
    </source>
</evidence>
<evidence type="ECO:0000313" key="2">
    <source>
        <dbReference type="Proteomes" id="UP001170379"/>
    </source>
</evidence>
<comment type="caution">
    <text evidence="1">The sequence shown here is derived from an EMBL/GenBank/DDBJ whole genome shotgun (WGS) entry which is preliminary data.</text>
</comment>
<organism evidence="1 2">
    <name type="scientific">Gulosibacter molinativorax</name>
    <dbReference type="NCBI Taxonomy" id="256821"/>
    <lineage>
        <taxon>Bacteria</taxon>
        <taxon>Bacillati</taxon>
        <taxon>Actinomycetota</taxon>
        <taxon>Actinomycetes</taxon>
        <taxon>Micrococcales</taxon>
        <taxon>Microbacteriaceae</taxon>
        <taxon>Gulosibacter</taxon>
    </lineage>
</organism>
<proteinExistence type="predicted"/>
<name>A0ABT7C6Z3_9MICO</name>
<protein>
    <recommendedName>
        <fullName evidence="3">Asparagine synthetase domain-containing protein</fullName>
    </recommendedName>
</protein>
<dbReference type="EMBL" id="PXVD01000008">
    <property type="protein sequence ID" value="MDJ1370959.1"/>
    <property type="molecule type" value="Genomic_DNA"/>
</dbReference>
<reference evidence="1" key="2">
    <citation type="journal article" date="2022" name="Sci. Rep.">
        <title>In silico prediction of the enzymes involved in the degradation of the herbicide molinate by Gulosibacter molinativorax ON4T.</title>
        <authorList>
            <person name="Lopes A.R."/>
            <person name="Bunin E."/>
            <person name="Viana A.T."/>
            <person name="Froufe H."/>
            <person name="Munoz-Merida A."/>
            <person name="Pinho D."/>
            <person name="Figueiredo J."/>
            <person name="Barroso C."/>
            <person name="Vaz-Moreira I."/>
            <person name="Bellanger X."/>
            <person name="Egas C."/>
            <person name="Nunes O.C."/>
        </authorList>
    </citation>
    <scope>NUCLEOTIDE SEQUENCE</scope>
    <source>
        <strain evidence="1">ON4</strain>
    </source>
</reference>
<dbReference type="Proteomes" id="UP001170379">
    <property type="component" value="Unassembled WGS sequence"/>
</dbReference>
<accession>A0ABT7C6Z3</accession>